<dbReference type="RefSeq" id="WP_106291228.1">
    <property type="nucleotide sequence ID" value="NZ_CAWNTC010000195.1"/>
</dbReference>
<proteinExistence type="predicted"/>
<evidence type="ECO:0000313" key="1">
    <source>
        <dbReference type="EMBL" id="PSB00817.1"/>
    </source>
</evidence>
<protein>
    <recommendedName>
        <fullName evidence="3">DUF2281 domain-containing protein</fullName>
    </recommendedName>
</protein>
<reference evidence="1 2" key="2">
    <citation type="submission" date="2018-03" db="EMBL/GenBank/DDBJ databases">
        <title>The ancient ancestry and fast evolution of plastids.</title>
        <authorList>
            <person name="Moore K.R."/>
            <person name="Magnabosco C."/>
            <person name="Momper L."/>
            <person name="Gold D.A."/>
            <person name="Bosak T."/>
            <person name="Fournier G.P."/>
        </authorList>
    </citation>
    <scope>NUCLEOTIDE SEQUENCE [LARGE SCALE GENOMIC DNA]</scope>
    <source>
        <strain evidence="1 2">CCAP 1448/3</strain>
    </source>
</reference>
<dbReference type="Proteomes" id="UP000238762">
    <property type="component" value="Unassembled WGS sequence"/>
</dbReference>
<evidence type="ECO:0008006" key="3">
    <source>
        <dbReference type="Google" id="ProtNLM"/>
    </source>
</evidence>
<organism evidence="1 2">
    <name type="scientific">Merismopedia glauca CCAP 1448/3</name>
    <dbReference type="NCBI Taxonomy" id="1296344"/>
    <lineage>
        <taxon>Bacteria</taxon>
        <taxon>Bacillati</taxon>
        <taxon>Cyanobacteriota</taxon>
        <taxon>Cyanophyceae</taxon>
        <taxon>Synechococcales</taxon>
        <taxon>Merismopediaceae</taxon>
        <taxon>Merismopedia</taxon>
    </lineage>
</organism>
<evidence type="ECO:0000313" key="2">
    <source>
        <dbReference type="Proteomes" id="UP000238762"/>
    </source>
</evidence>
<accession>A0A2T1BY16</accession>
<dbReference type="OrthoDB" id="467338at2"/>
<gene>
    <name evidence="1" type="ORF">C7B64_21475</name>
</gene>
<dbReference type="AlphaFoldDB" id="A0A2T1BY16"/>
<comment type="caution">
    <text evidence="1">The sequence shown here is derived from an EMBL/GenBank/DDBJ whole genome shotgun (WGS) entry which is preliminary data.</text>
</comment>
<sequence length="88" mass="10066">MNTSELRIKVLQEIQQVPEEKLAELYDLISSFRVGSIQSSTSTPSPMMEFAGCWNELPAETYSEFLDDISTRRQQAFSTRENRETSAN</sequence>
<keyword evidence="2" id="KW-1185">Reference proteome</keyword>
<name>A0A2T1BY16_9CYAN</name>
<reference evidence="1 2" key="1">
    <citation type="submission" date="2018-02" db="EMBL/GenBank/DDBJ databases">
        <authorList>
            <person name="Cohen D.B."/>
            <person name="Kent A.D."/>
        </authorList>
    </citation>
    <scope>NUCLEOTIDE SEQUENCE [LARGE SCALE GENOMIC DNA]</scope>
    <source>
        <strain evidence="1 2">CCAP 1448/3</strain>
    </source>
</reference>
<dbReference type="EMBL" id="PVWJ01000156">
    <property type="protein sequence ID" value="PSB00817.1"/>
    <property type="molecule type" value="Genomic_DNA"/>
</dbReference>